<evidence type="ECO:0000313" key="5">
    <source>
        <dbReference type="Proteomes" id="UP000054058"/>
    </source>
</evidence>
<dbReference type="SUPFAM" id="SSF52972">
    <property type="entry name" value="ITPase-like"/>
    <property type="match status" value="1"/>
</dbReference>
<dbReference type="eggNOG" id="COG0127">
    <property type="taxonomic scope" value="Bacteria"/>
</dbReference>
<proteinExistence type="inferred from homology"/>
<evidence type="ECO:0000256" key="2">
    <source>
        <dbReference type="ARBA" id="ARBA00022801"/>
    </source>
</evidence>
<sequence>MQIRFVSNNDFKVNEVTKILAEAGVTVISAKYSINGIQTENVNELVKDKLLKAFKKVGRPVFVEHTGLYIESLNGFPGGLTQMFWDKLEADKFSSLLGHANNPSLVAKTTIGYCDTKKMHFFEGEIKGRIAPEPRGDRGFQWDCVFIPEGETETFAEMGDKKNDISMRKIAFDKFKEFLKRNHA</sequence>
<keyword evidence="5" id="KW-1185">Reference proteome</keyword>
<keyword evidence="2" id="KW-0378">Hydrolase</keyword>
<dbReference type="PATRIC" id="fig|1122207.3.peg.1593"/>
<organism evidence="4 5">
    <name type="scientific">Marinomonas ushuaiensis DSM 15871</name>
    <dbReference type="NCBI Taxonomy" id="1122207"/>
    <lineage>
        <taxon>Bacteria</taxon>
        <taxon>Pseudomonadati</taxon>
        <taxon>Pseudomonadota</taxon>
        <taxon>Gammaproteobacteria</taxon>
        <taxon>Oceanospirillales</taxon>
        <taxon>Oceanospirillaceae</taxon>
        <taxon>Marinomonas</taxon>
    </lineage>
</organism>
<name>X7E5A7_9GAMM</name>
<comment type="caution">
    <text evidence="4">The sequence shown here is derived from an EMBL/GenBank/DDBJ whole genome shotgun (WGS) entry which is preliminary data.</text>
</comment>
<dbReference type="STRING" id="1122207.MUS1_12290"/>
<dbReference type="InterPro" id="IPR029001">
    <property type="entry name" value="ITPase-like_fam"/>
</dbReference>
<dbReference type="GO" id="GO:0009143">
    <property type="term" value="P:nucleoside triphosphate catabolic process"/>
    <property type="evidence" value="ECO:0007669"/>
    <property type="project" value="InterPro"/>
</dbReference>
<gene>
    <name evidence="4" type="ORF">MUS1_12290</name>
</gene>
<dbReference type="OrthoDB" id="9795331at2"/>
<evidence type="ECO:0000313" key="4">
    <source>
        <dbReference type="EMBL" id="ETX11142.1"/>
    </source>
</evidence>
<reference evidence="4 5" key="1">
    <citation type="submission" date="2014-01" db="EMBL/GenBank/DDBJ databases">
        <title>Marinomonas ushuaiensis DSM 15871 Genome Sequencing.</title>
        <authorList>
            <person name="Lai Q."/>
            <person name="Shao Z.S."/>
        </authorList>
    </citation>
    <scope>NUCLEOTIDE SEQUENCE [LARGE SCALE GENOMIC DNA]</scope>
    <source>
        <strain evidence="4 5">DSM 15871</strain>
    </source>
</reference>
<dbReference type="InterPro" id="IPR002637">
    <property type="entry name" value="RdgB/HAM1"/>
</dbReference>
<evidence type="ECO:0000256" key="3">
    <source>
        <dbReference type="ARBA" id="ARBA00023080"/>
    </source>
</evidence>
<comment type="similarity">
    <text evidence="1">Belongs to the HAM1 NTPase family.</text>
</comment>
<dbReference type="RefSeq" id="WP_036160847.1">
    <property type="nucleotide sequence ID" value="NZ_JAMB01000005.1"/>
</dbReference>
<dbReference type="AlphaFoldDB" id="X7E5A7"/>
<evidence type="ECO:0000256" key="1">
    <source>
        <dbReference type="ARBA" id="ARBA00008023"/>
    </source>
</evidence>
<dbReference type="PANTHER" id="PTHR11067:SF9">
    <property type="entry name" value="INOSINE TRIPHOSPHATE PYROPHOSPHATASE"/>
    <property type="match status" value="1"/>
</dbReference>
<accession>X7E5A7</accession>
<dbReference type="Pfam" id="PF01725">
    <property type="entry name" value="Ham1p_like"/>
    <property type="match status" value="1"/>
</dbReference>
<dbReference type="GO" id="GO:0047429">
    <property type="term" value="F:nucleoside triphosphate diphosphatase activity"/>
    <property type="evidence" value="ECO:0007669"/>
    <property type="project" value="InterPro"/>
</dbReference>
<dbReference type="EMBL" id="JAMB01000005">
    <property type="protein sequence ID" value="ETX11142.1"/>
    <property type="molecule type" value="Genomic_DNA"/>
</dbReference>
<dbReference type="GO" id="GO:0009117">
    <property type="term" value="P:nucleotide metabolic process"/>
    <property type="evidence" value="ECO:0007669"/>
    <property type="project" value="UniProtKB-KW"/>
</dbReference>
<keyword evidence="3" id="KW-0546">Nucleotide metabolism</keyword>
<evidence type="ECO:0008006" key="6">
    <source>
        <dbReference type="Google" id="ProtNLM"/>
    </source>
</evidence>
<dbReference type="GO" id="GO:0005737">
    <property type="term" value="C:cytoplasm"/>
    <property type="evidence" value="ECO:0007669"/>
    <property type="project" value="TreeGrafter"/>
</dbReference>
<dbReference type="Proteomes" id="UP000054058">
    <property type="component" value="Unassembled WGS sequence"/>
</dbReference>
<dbReference type="PANTHER" id="PTHR11067">
    <property type="entry name" value="INOSINE TRIPHOSPHATE PYROPHOSPHATASE/HAM1 PROTEIN"/>
    <property type="match status" value="1"/>
</dbReference>
<protein>
    <recommendedName>
        <fullName evidence="6">Non-canonical purine NTP pyrophosphatase</fullName>
    </recommendedName>
</protein>
<dbReference type="CDD" id="cd00515">
    <property type="entry name" value="HAM1"/>
    <property type="match status" value="1"/>
</dbReference>
<dbReference type="Gene3D" id="3.90.950.10">
    <property type="match status" value="1"/>
</dbReference>